<feature type="transmembrane region" description="Helical" evidence="6">
    <location>
        <begin position="39"/>
        <end position="62"/>
    </location>
</feature>
<feature type="transmembrane region" description="Helical" evidence="6">
    <location>
        <begin position="492"/>
        <end position="517"/>
    </location>
</feature>
<feature type="transmembrane region" description="Helical" evidence="6">
    <location>
        <begin position="392"/>
        <end position="416"/>
    </location>
</feature>
<feature type="transmembrane region" description="Helical" evidence="6">
    <location>
        <begin position="269"/>
        <end position="291"/>
    </location>
</feature>
<comment type="subcellular location">
    <subcellularLocation>
        <location evidence="1">Membrane</location>
        <topology evidence="1">Multi-pass membrane protein</topology>
    </subcellularLocation>
</comment>
<dbReference type="Pfam" id="PF13520">
    <property type="entry name" value="AA_permease_2"/>
    <property type="match status" value="1"/>
</dbReference>
<evidence type="ECO:0000256" key="3">
    <source>
        <dbReference type="ARBA" id="ARBA00022692"/>
    </source>
</evidence>
<name>A0A1X2G9V3_9FUNG</name>
<accession>A0A1X2G9V3</accession>
<dbReference type="Gene3D" id="1.20.1740.10">
    <property type="entry name" value="Amino acid/polyamine transporter I"/>
    <property type="match status" value="1"/>
</dbReference>
<dbReference type="STRING" id="101127.A0A1X2G9V3"/>
<protein>
    <submittedName>
        <fullName evidence="7">Amino acid transporter</fullName>
    </submittedName>
</protein>
<evidence type="ECO:0000256" key="1">
    <source>
        <dbReference type="ARBA" id="ARBA00004141"/>
    </source>
</evidence>
<dbReference type="OrthoDB" id="10054429at2759"/>
<comment type="caution">
    <text evidence="7">The sequence shown here is derived from an EMBL/GenBank/DDBJ whole genome shotgun (WGS) entry which is preliminary data.</text>
</comment>
<evidence type="ECO:0000313" key="8">
    <source>
        <dbReference type="Proteomes" id="UP000242146"/>
    </source>
</evidence>
<feature type="transmembrane region" description="Helical" evidence="6">
    <location>
        <begin position="366"/>
        <end position="386"/>
    </location>
</feature>
<evidence type="ECO:0000256" key="4">
    <source>
        <dbReference type="ARBA" id="ARBA00022989"/>
    </source>
</evidence>
<dbReference type="GO" id="GO:0022857">
    <property type="term" value="F:transmembrane transporter activity"/>
    <property type="evidence" value="ECO:0007669"/>
    <property type="project" value="InterPro"/>
</dbReference>
<dbReference type="GO" id="GO:0016020">
    <property type="term" value="C:membrane"/>
    <property type="evidence" value="ECO:0007669"/>
    <property type="project" value="UniProtKB-SubCell"/>
</dbReference>
<evidence type="ECO:0000256" key="6">
    <source>
        <dbReference type="SAM" id="Phobius"/>
    </source>
</evidence>
<keyword evidence="4 6" id="KW-1133">Transmembrane helix</keyword>
<keyword evidence="2" id="KW-0813">Transport</keyword>
<dbReference type="Proteomes" id="UP000242146">
    <property type="component" value="Unassembled WGS sequence"/>
</dbReference>
<dbReference type="PANTHER" id="PTHR45649">
    <property type="entry name" value="AMINO-ACID PERMEASE BAT1"/>
    <property type="match status" value="1"/>
</dbReference>
<proteinExistence type="predicted"/>
<evidence type="ECO:0000256" key="5">
    <source>
        <dbReference type="ARBA" id="ARBA00023136"/>
    </source>
</evidence>
<dbReference type="AlphaFoldDB" id="A0A1X2G9V3"/>
<feature type="transmembrane region" description="Helical" evidence="6">
    <location>
        <begin position="198"/>
        <end position="220"/>
    </location>
</feature>
<dbReference type="PANTHER" id="PTHR45649:SF26">
    <property type="entry name" value="OS04G0435100 PROTEIN"/>
    <property type="match status" value="1"/>
</dbReference>
<feature type="transmembrane region" description="Helical" evidence="6">
    <location>
        <begin position="147"/>
        <end position="164"/>
    </location>
</feature>
<feature type="transmembrane region" description="Helical" evidence="6">
    <location>
        <begin position="82"/>
        <end position="108"/>
    </location>
</feature>
<keyword evidence="3 6" id="KW-0812">Transmembrane</keyword>
<evidence type="ECO:0000256" key="2">
    <source>
        <dbReference type="ARBA" id="ARBA00022448"/>
    </source>
</evidence>
<reference evidence="7 8" key="1">
    <citation type="submission" date="2016-07" db="EMBL/GenBank/DDBJ databases">
        <title>Pervasive Adenine N6-methylation of Active Genes in Fungi.</title>
        <authorList>
            <consortium name="DOE Joint Genome Institute"/>
            <person name="Mondo S.J."/>
            <person name="Dannebaum R.O."/>
            <person name="Kuo R.C."/>
            <person name="Labutti K."/>
            <person name="Haridas S."/>
            <person name="Kuo A."/>
            <person name="Salamov A."/>
            <person name="Ahrendt S.R."/>
            <person name="Lipzen A."/>
            <person name="Sullivan W."/>
            <person name="Andreopoulos W.B."/>
            <person name="Clum A."/>
            <person name="Lindquist E."/>
            <person name="Daum C."/>
            <person name="Ramamoorthy G.K."/>
            <person name="Gryganskyi A."/>
            <person name="Culley D."/>
            <person name="Magnuson J.K."/>
            <person name="James T.Y."/>
            <person name="O'Malley M.A."/>
            <person name="Stajich J.E."/>
            <person name="Spatafora J.W."/>
            <person name="Visel A."/>
            <person name="Grigoriev I.V."/>
        </authorList>
    </citation>
    <scope>NUCLEOTIDE SEQUENCE [LARGE SCALE GENOMIC DNA]</scope>
    <source>
        <strain evidence="7 8">NRRL 3301</strain>
    </source>
</reference>
<dbReference type="InterPro" id="IPR002293">
    <property type="entry name" value="AA/rel_permease1"/>
</dbReference>
<keyword evidence="8" id="KW-1185">Reference proteome</keyword>
<evidence type="ECO:0000313" key="7">
    <source>
        <dbReference type="EMBL" id="ORX48736.1"/>
    </source>
</evidence>
<sequence>MSEKNQELGSIDTAISQALTPDELRLQEMGYKQELKRELNTLSVIGIAMSSLNPPLSIFPLLGSILTNGGPQGALIAYPSVFVLTVFTGLIMSEIQSAFPISGGLYFWSAQLAGRKWAPLASYFTGYLNFVGMVGINASVIYTAGQLVTALLYLNGALSTAVDVESMECKGIAVAVSFGVLLVSTLVNILPGKQLHKIGLFFVVMNGIFWLLTLILPVALTASHGKPIIPQVDLWGSFINNVGYDSAAHMSEETANPAIAGPLAIMTSILAAGIYGWVLLAVVLAIVPFELYTSLGSFTSSVAVDVFYNNFGIQGANTVTILLLILVFDVIISLQATQARQAFAFARDGALPFSSFWHTLSTKAKLPIRALGLVTVLDALIILPALGSSVALSAIVSIGTIGGYLTYMIPIFLRVVNSADFKPGPFHLGRFSIPVAIIALLWLTFGSIALLLPTVGPALPGSNNSADVAAYFSTFNFAQVLPIYHTLPHSKLIFFFFDSSSFMIIAFLIIAFGAWFIRVRKWFVGPHVIDDQDSDVSFVDAIVVKSG</sequence>
<feature type="transmembrane region" description="Helical" evidence="6">
    <location>
        <begin position="428"/>
        <end position="452"/>
    </location>
</feature>
<feature type="transmembrane region" description="Helical" evidence="6">
    <location>
        <begin position="171"/>
        <end position="192"/>
    </location>
</feature>
<feature type="transmembrane region" description="Helical" evidence="6">
    <location>
        <begin position="311"/>
        <end position="332"/>
    </location>
</feature>
<dbReference type="EMBL" id="MCGT01000028">
    <property type="protein sequence ID" value="ORX48736.1"/>
    <property type="molecule type" value="Genomic_DNA"/>
</dbReference>
<organism evidence="7 8">
    <name type="scientific">Hesseltinella vesiculosa</name>
    <dbReference type="NCBI Taxonomy" id="101127"/>
    <lineage>
        <taxon>Eukaryota</taxon>
        <taxon>Fungi</taxon>
        <taxon>Fungi incertae sedis</taxon>
        <taxon>Mucoromycota</taxon>
        <taxon>Mucoromycotina</taxon>
        <taxon>Mucoromycetes</taxon>
        <taxon>Mucorales</taxon>
        <taxon>Cunninghamellaceae</taxon>
        <taxon>Hesseltinella</taxon>
    </lineage>
</organism>
<keyword evidence="5 6" id="KW-0472">Membrane</keyword>
<dbReference type="PIRSF" id="PIRSF006060">
    <property type="entry name" value="AA_transporter"/>
    <property type="match status" value="1"/>
</dbReference>
<gene>
    <name evidence="7" type="ORF">DM01DRAFT_328996</name>
</gene>